<dbReference type="Proteomes" id="UP001231189">
    <property type="component" value="Unassembled WGS sequence"/>
</dbReference>
<dbReference type="PANTHER" id="PTHR33120">
    <property type="entry name" value="EXPRESSED PROTEIN-RELATED"/>
    <property type="match status" value="1"/>
</dbReference>
<reference evidence="3" key="1">
    <citation type="submission" date="2023-07" db="EMBL/GenBank/DDBJ databases">
        <title>A chromosome-level genome assembly of Lolium multiflorum.</title>
        <authorList>
            <person name="Chen Y."/>
            <person name="Copetti D."/>
            <person name="Kolliker R."/>
            <person name="Studer B."/>
        </authorList>
    </citation>
    <scope>NUCLEOTIDE SEQUENCE</scope>
    <source>
        <strain evidence="3">02402/16</strain>
        <tissue evidence="3">Leaf</tissue>
    </source>
</reference>
<feature type="domain" description="DUF3615" evidence="1">
    <location>
        <begin position="515"/>
        <end position="607"/>
    </location>
</feature>
<proteinExistence type="predicted"/>
<sequence>MSGAGNCVGLLDPVSNILLNTICELGASPSDPPPKKLKTALPKISAKKKWHAIALKSCRGLIEFMVRYFGCLSKDQATRYLYWARADITLAVMLVEREFGPLALEPAPPDPSSERTQAALKMAALEARHPAPDRLVRLASSRIPHEELAFLEVALLDSGRILHPDHVKTMSDILCRLDRPVCDAKLTILPHGGGAVFCVRKAGGTLVDEGITQTTSDRGDGYTTTTTRFQRVGDYTTSLRPLEDMQSMVSDCFLKADAEKARLSIPCGSTCEYLKSLQMRLLQMIQSFYIQVFSMLPTDHKHMIRSILVAGHCYGPGDPVSNIIINSIWYENCCPLPEADRKGIQAYDILNTLYMLRAQTRSLKGLLCLASTLYPESSEENRALKALCDEQCDLSGRLRGLEGFPSRSRSPFHMAAEAAEHPLPAGLALLHEQLAQAPQELAALRSVVSANNVLSADDFKRILALLDSVFEITPPVKKDMRARAPKLLKEALNTLSRKRTAHGCKSEFIRSKLAQLLDDYNSQNISEPKYVLNFICGVEESGASFTACYRVNFMATSALQLENTLFFAEFWVPYPELSKPNFCCPLPKPYPGRCYFGGASARKIVYPSSTHYFMKDITIYGTNDTGDMLDTDFVYFDSLRNQKFAKEVNSYYAPGFRVQSRPIVLATDEELKMLGP</sequence>
<dbReference type="PANTHER" id="PTHR33120:SF54">
    <property type="entry name" value="PIR2-LIKE HELICAL DOMAIN-CONTAINING PROTEIN"/>
    <property type="match status" value="1"/>
</dbReference>
<feature type="domain" description="PIR2-like helical" evidence="2">
    <location>
        <begin position="3"/>
        <end position="95"/>
    </location>
</feature>
<dbReference type="AlphaFoldDB" id="A0AAD8RSD6"/>
<gene>
    <name evidence="3" type="ORF">QYE76_005288</name>
</gene>
<accession>A0AAD8RSD6</accession>
<comment type="caution">
    <text evidence="3">The sequence shown here is derived from an EMBL/GenBank/DDBJ whole genome shotgun (WGS) entry which is preliminary data.</text>
</comment>
<dbReference type="Pfam" id="PF20235">
    <property type="entry name" value="PIR2-like_helical"/>
    <property type="match status" value="2"/>
</dbReference>
<dbReference type="Pfam" id="PF12274">
    <property type="entry name" value="DUF3615"/>
    <property type="match status" value="1"/>
</dbReference>
<dbReference type="EMBL" id="JAUUTY010000005">
    <property type="protein sequence ID" value="KAK1630973.1"/>
    <property type="molecule type" value="Genomic_DNA"/>
</dbReference>
<dbReference type="InterPro" id="IPR022059">
    <property type="entry name" value="DUF3615"/>
</dbReference>
<evidence type="ECO:0000259" key="2">
    <source>
        <dbReference type="Pfam" id="PF20235"/>
    </source>
</evidence>
<evidence type="ECO:0000313" key="4">
    <source>
        <dbReference type="Proteomes" id="UP001231189"/>
    </source>
</evidence>
<keyword evidence="4" id="KW-1185">Reference proteome</keyword>
<organism evidence="3 4">
    <name type="scientific">Lolium multiflorum</name>
    <name type="common">Italian ryegrass</name>
    <name type="synonym">Lolium perenne subsp. multiflorum</name>
    <dbReference type="NCBI Taxonomy" id="4521"/>
    <lineage>
        <taxon>Eukaryota</taxon>
        <taxon>Viridiplantae</taxon>
        <taxon>Streptophyta</taxon>
        <taxon>Embryophyta</taxon>
        <taxon>Tracheophyta</taxon>
        <taxon>Spermatophyta</taxon>
        <taxon>Magnoliopsida</taxon>
        <taxon>Liliopsida</taxon>
        <taxon>Poales</taxon>
        <taxon>Poaceae</taxon>
        <taxon>BOP clade</taxon>
        <taxon>Pooideae</taxon>
        <taxon>Poodae</taxon>
        <taxon>Poeae</taxon>
        <taxon>Poeae Chloroplast Group 2 (Poeae type)</taxon>
        <taxon>Loliodinae</taxon>
        <taxon>Loliinae</taxon>
        <taxon>Lolium</taxon>
    </lineage>
</organism>
<dbReference type="InterPro" id="IPR046527">
    <property type="entry name" value="PIR2-like_helical"/>
</dbReference>
<name>A0AAD8RSD6_LOLMU</name>
<evidence type="ECO:0000259" key="1">
    <source>
        <dbReference type="Pfam" id="PF12274"/>
    </source>
</evidence>
<evidence type="ECO:0000313" key="3">
    <source>
        <dbReference type="EMBL" id="KAK1630973.1"/>
    </source>
</evidence>
<feature type="domain" description="PIR2-like helical" evidence="2">
    <location>
        <begin position="284"/>
        <end position="396"/>
    </location>
</feature>
<protein>
    <submittedName>
        <fullName evidence="3">Uncharacterized protein</fullName>
    </submittedName>
</protein>